<keyword evidence="2" id="KW-0812">Transmembrane</keyword>
<feature type="compositionally biased region" description="Low complexity" evidence="1">
    <location>
        <begin position="239"/>
        <end position="257"/>
    </location>
</feature>
<dbReference type="KEGG" id="ptm:GSPATT00000019001"/>
<proteinExistence type="predicted"/>
<feature type="compositionally biased region" description="Polar residues" evidence="1">
    <location>
        <begin position="178"/>
        <end position="191"/>
    </location>
</feature>
<evidence type="ECO:0000313" key="4">
    <source>
        <dbReference type="Proteomes" id="UP000000600"/>
    </source>
</evidence>
<feature type="compositionally biased region" description="Basic and acidic residues" evidence="1">
    <location>
        <begin position="166"/>
        <end position="175"/>
    </location>
</feature>
<dbReference type="AlphaFoldDB" id="A0BAL7"/>
<dbReference type="OMA" id="WFAYSSK"/>
<organism evidence="3 4">
    <name type="scientific">Paramecium tetraurelia</name>
    <dbReference type="NCBI Taxonomy" id="5888"/>
    <lineage>
        <taxon>Eukaryota</taxon>
        <taxon>Sar</taxon>
        <taxon>Alveolata</taxon>
        <taxon>Ciliophora</taxon>
        <taxon>Intramacronucleata</taxon>
        <taxon>Oligohymenophorea</taxon>
        <taxon>Peniculida</taxon>
        <taxon>Parameciidae</taxon>
        <taxon>Paramecium</taxon>
    </lineage>
</organism>
<dbReference type="HOGENOM" id="CLU_352146_0_0_1"/>
<keyword evidence="4" id="KW-1185">Reference proteome</keyword>
<feature type="compositionally biased region" description="Polar residues" evidence="1">
    <location>
        <begin position="324"/>
        <end position="333"/>
    </location>
</feature>
<feature type="transmembrane region" description="Helical" evidence="2">
    <location>
        <begin position="66"/>
        <end position="90"/>
    </location>
</feature>
<feature type="compositionally biased region" description="Polar residues" evidence="1">
    <location>
        <begin position="258"/>
        <end position="267"/>
    </location>
</feature>
<evidence type="ECO:0000256" key="1">
    <source>
        <dbReference type="SAM" id="MobiDB-lite"/>
    </source>
</evidence>
<feature type="region of interest" description="Disordered" evidence="1">
    <location>
        <begin position="111"/>
        <end position="337"/>
    </location>
</feature>
<gene>
    <name evidence="3" type="ORF">GSPATT00000019001</name>
</gene>
<evidence type="ECO:0000256" key="2">
    <source>
        <dbReference type="SAM" id="Phobius"/>
    </source>
</evidence>
<keyword evidence="2" id="KW-1133">Transmembrane helix</keyword>
<evidence type="ECO:0000313" key="3">
    <source>
        <dbReference type="EMBL" id="CAK55584.1"/>
    </source>
</evidence>
<dbReference type="EMBL" id="CT867985">
    <property type="protein sequence ID" value="CAK55584.1"/>
    <property type="molecule type" value="Genomic_DNA"/>
</dbReference>
<keyword evidence="2" id="KW-0472">Membrane</keyword>
<dbReference type="InParanoid" id="A0BAL7"/>
<dbReference type="OrthoDB" id="311537at2759"/>
<feature type="compositionally biased region" description="Acidic residues" evidence="1">
    <location>
        <begin position="210"/>
        <end position="219"/>
    </location>
</feature>
<name>A0BAL7_PARTE</name>
<evidence type="ECO:0008006" key="5">
    <source>
        <dbReference type="Google" id="ProtNLM"/>
    </source>
</evidence>
<accession>A0BAL7</accession>
<sequence>MKQTETSSLETTIDEPRAGKRKIENAYFLIQTEMKYNPNLYAPIAILLGICLLFNRKKNETTQAYVGYACIIGGFSWFAYSSKALLLMMYQKFIQEEVNIQIQQQTKSIQKNQSKKKQQNKNENLVKTPPQQQTTQEPEMPQQSKENEVQKVVVKKGSQKLANQEKQTKPKEEVAQNKVKNTNIPQAQSTQAKKENKQQKIKQPLLVQQDNDDNDDEWVEVGNKKKQVIRPQKKEEEVQVQQQNQQPQKNQVIQQQPSKPSVQTNKQDPPKVESTESSKNQSRKEKKQKQKVEEPVEEDDDEWDTVEKKQPKKKDRAQGDEQTDYNNQQNSRGLFTKDEYRKLKDYQKQIEEAYKQRIQQIDDIHHLKKISKLTQYEIKNADQVLNTQNVVSIPEIDLKIPDVQPKQYSREEIDKLVQAKMPKPKNVVSNDVFVEKSEPIQVQPKKSQQADPIVLKSKLTLFKPLQQEQKQKEQLIYTDPSISFIVNKDKQRPFFSGQIELPANTTGKDLFGRVKKYRRPTQVKKLSEIKQSNQQFIADGNDNFEPILQDLGKAVLPGYKTLDEEGRIKLIRDSVQVQYRQDAENLLEEETVELILRGSREIIHQEYIQLVNKFRELRRKSLQERKYEEYISIIKEMDEEIYQLSTRGTHIIMQSLNISEEDYHKSFLFYSQQPEFVSQLAFFDQNLKEILPAKFALNKKQGIELIRFKIDVIEHHESNQQFNSVMKIFHSQEDGDNKEIMAILLNSLIDDIIYQKYGYEEEDKIRFMKQFDKDSEIQGLQMRLEHLVEKVQGAQQVEY</sequence>
<feature type="compositionally biased region" description="Low complexity" evidence="1">
    <location>
        <begin position="128"/>
        <end position="152"/>
    </location>
</feature>
<dbReference type="RefSeq" id="XP_001422982.1">
    <property type="nucleotide sequence ID" value="XM_001422945.1"/>
</dbReference>
<feature type="compositionally biased region" description="Acidic residues" evidence="1">
    <location>
        <begin position="295"/>
        <end position="304"/>
    </location>
</feature>
<dbReference type="Proteomes" id="UP000000600">
    <property type="component" value="Unassembled WGS sequence"/>
</dbReference>
<dbReference type="GeneID" id="5008783"/>
<protein>
    <recommendedName>
        <fullName evidence="5">Transmembrane protein</fullName>
    </recommendedName>
</protein>
<reference evidence="3 4" key="1">
    <citation type="journal article" date="2006" name="Nature">
        <title>Global trends of whole-genome duplications revealed by the ciliate Paramecium tetraurelia.</title>
        <authorList>
            <consortium name="Genoscope"/>
            <person name="Aury J.-M."/>
            <person name="Jaillon O."/>
            <person name="Duret L."/>
            <person name="Noel B."/>
            <person name="Jubin C."/>
            <person name="Porcel B.M."/>
            <person name="Segurens B."/>
            <person name="Daubin V."/>
            <person name="Anthouard V."/>
            <person name="Aiach N."/>
            <person name="Arnaiz O."/>
            <person name="Billaut A."/>
            <person name="Beisson J."/>
            <person name="Blanc I."/>
            <person name="Bouhouche K."/>
            <person name="Camara F."/>
            <person name="Duharcourt S."/>
            <person name="Guigo R."/>
            <person name="Gogendeau D."/>
            <person name="Katinka M."/>
            <person name="Keller A.-M."/>
            <person name="Kissmehl R."/>
            <person name="Klotz C."/>
            <person name="Koll F."/>
            <person name="Le Moue A."/>
            <person name="Lepere C."/>
            <person name="Malinsky S."/>
            <person name="Nowacki M."/>
            <person name="Nowak J.K."/>
            <person name="Plattner H."/>
            <person name="Poulain J."/>
            <person name="Ruiz F."/>
            <person name="Serrano V."/>
            <person name="Zagulski M."/>
            <person name="Dessen P."/>
            <person name="Betermier M."/>
            <person name="Weissenbach J."/>
            <person name="Scarpelli C."/>
            <person name="Schachter V."/>
            <person name="Sperling L."/>
            <person name="Meyer E."/>
            <person name="Cohen J."/>
            <person name="Wincker P."/>
        </authorList>
    </citation>
    <scope>NUCLEOTIDE SEQUENCE [LARGE SCALE GENOMIC DNA]</scope>
    <source>
        <strain evidence="3 4">Stock d4-2</strain>
    </source>
</reference>